<feature type="domain" description="YcaO" evidence="1">
    <location>
        <begin position="76"/>
        <end position="453"/>
    </location>
</feature>
<gene>
    <name evidence="2" type="ORF">HNR67_006562</name>
</gene>
<dbReference type="EMBL" id="JACHMH010000001">
    <property type="protein sequence ID" value="MBB4680444.1"/>
    <property type="molecule type" value="Genomic_DNA"/>
</dbReference>
<dbReference type="PANTHER" id="PTHR37809:SF1">
    <property type="entry name" value="RIBOSOMAL PROTEIN S12 METHYLTHIOTRANSFERASE ACCESSORY FACTOR YCAO"/>
    <property type="match status" value="1"/>
</dbReference>
<keyword evidence="3" id="KW-1185">Reference proteome</keyword>
<dbReference type="PANTHER" id="PTHR37809">
    <property type="entry name" value="RIBOSOMAL PROTEIN S12 METHYLTHIOTRANSFERASE ACCESSORY FACTOR YCAO"/>
    <property type="match status" value="1"/>
</dbReference>
<dbReference type="RefSeq" id="WP_185006259.1">
    <property type="nucleotide sequence ID" value="NZ_BAAAUI010000005.1"/>
</dbReference>
<evidence type="ECO:0000313" key="3">
    <source>
        <dbReference type="Proteomes" id="UP000533598"/>
    </source>
</evidence>
<dbReference type="Gene3D" id="3.30.40.250">
    <property type="match status" value="1"/>
</dbReference>
<dbReference type="InterPro" id="IPR003776">
    <property type="entry name" value="YcaO-like_dom"/>
</dbReference>
<comment type="caution">
    <text evidence="2">The sequence shown here is derived from an EMBL/GenBank/DDBJ whole genome shotgun (WGS) entry which is preliminary data.</text>
</comment>
<name>A0A7W7CFX5_9PSEU</name>
<accession>A0A7W7CFX5</accession>
<sequence length="453" mass="48495">MPPTIPDVHIGVDPGQRVAALHRRMHGSLCGLTQAMSFMYGPRSGPRVMCAGGDLTGVHVLRDQPAPKPGSYHIGGYGVLPFESHIRTLGETVERYAGYVAAVSGRHPVVFRSAKEMARDGLPVLGLDAVRLFTDEQLARPGFPFQRPDPDAPLGWIEVDSLSAPGRTHVPAQLFLVGYVIRDLEGEPWLNAAVTTGTAAHTTSGAALLSALHEAVQIDAAIGHWHGATPSTRIACDGRTHALRRLLGTYWPAGARQPEFHLLPSPDLPGHVVACLLRAAPGAFPAIVVGLGVDGRLGRAMYKALLEATGVGHLAVISAVTAEGRPVDDHQHDENAIYDLESNVVRYAGADPAKTVERRFADCAQAAASDLPDDDDRPVRAQVAGLVRAFRDSGKRLYHADLTTVDIRQLGFRVSRVWSPDTLSLPLPGAPAAAHPRFAAYGGFQHHDPHPYP</sequence>
<dbReference type="AlphaFoldDB" id="A0A7W7CFX5"/>
<evidence type="ECO:0000259" key="1">
    <source>
        <dbReference type="PROSITE" id="PS51664"/>
    </source>
</evidence>
<dbReference type="Pfam" id="PF02624">
    <property type="entry name" value="YcaO"/>
    <property type="match status" value="1"/>
</dbReference>
<dbReference type="Gene3D" id="3.30.1330.230">
    <property type="match status" value="1"/>
</dbReference>
<reference evidence="2 3" key="1">
    <citation type="submission" date="2020-08" db="EMBL/GenBank/DDBJ databases">
        <title>Sequencing the genomes of 1000 actinobacteria strains.</title>
        <authorList>
            <person name="Klenk H.-P."/>
        </authorList>
    </citation>
    <scope>NUCLEOTIDE SEQUENCE [LARGE SCALE GENOMIC DNA]</scope>
    <source>
        <strain evidence="2 3">DSM 44230</strain>
    </source>
</reference>
<dbReference type="PROSITE" id="PS51664">
    <property type="entry name" value="YCAO"/>
    <property type="match status" value="1"/>
</dbReference>
<organism evidence="2 3">
    <name type="scientific">Crossiella cryophila</name>
    <dbReference type="NCBI Taxonomy" id="43355"/>
    <lineage>
        <taxon>Bacteria</taxon>
        <taxon>Bacillati</taxon>
        <taxon>Actinomycetota</taxon>
        <taxon>Actinomycetes</taxon>
        <taxon>Pseudonocardiales</taxon>
        <taxon>Pseudonocardiaceae</taxon>
        <taxon>Crossiella</taxon>
    </lineage>
</organism>
<proteinExistence type="predicted"/>
<protein>
    <submittedName>
        <fullName evidence="2">Thiazole/oxazole-forming peptide maturase SagD family component</fullName>
    </submittedName>
</protein>
<evidence type="ECO:0000313" key="2">
    <source>
        <dbReference type="EMBL" id="MBB4680444.1"/>
    </source>
</evidence>
<dbReference type="Proteomes" id="UP000533598">
    <property type="component" value="Unassembled WGS sequence"/>
</dbReference>
<dbReference type="Gene3D" id="3.30.160.660">
    <property type="match status" value="1"/>
</dbReference>